<dbReference type="GO" id="GO:0005829">
    <property type="term" value="C:cytosol"/>
    <property type="evidence" value="ECO:0007669"/>
    <property type="project" value="TreeGrafter"/>
</dbReference>
<dbReference type="InterPro" id="IPR050155">
    <property type="entry name" value="HAD-like_hydrolase_sf"/>
</dbReference>
<comment type="similarity">
    <text evidence="3">Belongs to the HAD-like hydrolase superfamily. CbbY/CbbZ/Gph/YieH family.</text>
</comment>
<comment type="caution">
    <text evidence="5">The sequence shown here is derived from an EMBL/GenBank/DDBJ whole genome shotgun (WGS) entry which is preliminary data.</text>
</comment>
<dbReference type="PANTHER" id="PTHR43434">
    <property type="entry name" value="PHOSPHOGLYCOLATE PHOSPHATASE"/>
    <property type="match status" value="1"/>
</dbReference>
<accession>A0A431VMS0</accession>
<comment type="pathway">
    <text evidence="2">Organic acid metabolism; glycolate biosynthesis; glycolate from 2-phosphoglycolate: step 1/1.</text>
</comment>
<dbReference type="SFLD" id="SFLDG01129">
    <property type="entry name" value="C1.5:_HAD__Beta-PGM__Phosphata"/>
    <property type="match status" value="1"/>
</dbReference>
<protein>
    <recommendedName>
        <fullName evidence="4">phosphoglycolate phosphatase</fullName>
        <ecNumber evidence="4">3.1.3.18</ecNumber>
    </recommendedName>
</protein>
<dbReference type="AlphaFoldDB" id="A0A431VMS0"/>
<comment type="catalytic activity">
    <reaction evidence="1">
        <text>2-phosphoglycolate + H2O = glycolate + phosphate</text>
        <dbReference type="Rhea" id="RHEA:14369"/>
        <dbReference type="ChEBI" id="CHEBI:15377"/>
        <dbReference type="ChEBI" id="CHEBI:29805"/>
        <dbReference type="ChEBI" id="CHEBI:43474"/>
        <dbReference type="ChEBI" id="CHEBI:58033"/>
        <dbReference type="EC" id="3.1.3.18"/>
    </reaction>
</comment>
<evidence type="ECO:0000256" key="4">
    <source>
        <dbReference type="ARBA" id="ARBA00013078"/>
    </source>
</evidence>
<dbReference type="OrthoDB" id="9782449at2"/>
<evidence type="ECO:0000256" key="3">
    <source>
        <dbReference type="ARBA" id="ARBA00006171"/>
    </source>
</evidence>
<dbReference type="InterPro" id="IPR036412">
    <property type="entry name" value="HAD-like_sf"/>
</dbReference>
<dbReference type="RefSeq" id="WP_126612247.1">
    <property type="nucleotide sequence ID" value="NZ_JBHUCY010000010.1"/>
</dbReference>
<name>A0A431VMS0_9PROT</name>
<dbReference type="Gene3D" id="3.40.50.1000">
    <property type="entry name" value="HAD superfamily/HAD-like"/>
    <property type="match status" value="1"/>
</dbReference>
<dbReference type="Proteomes" id="UP000277007">
    <property type="component" value="Unassembled WGS sequence"/>
</dbReference>
<keyword evidence="5" id="KW-0378">Hydrolase</keyword>
<evidence type="ECO:0000256" key="1">
    <source>
        <dbReference type="ARBA" id="ARBA00000830"/>
    </source>
</evidence>
<dbReference type="EC" id="3.1.3.18" evidence="4"/>
<dbReference type="Pfam" id="PF13419">
    <property type="entry name" value="HAD_2"/>
    <property type="match status" value="1"/>
</dbReference>
<organism evidence="5 6">
    <name type="scientific">Azospirillum griseum</name>
    <dbReference type="NCBI Taxonomy" id="2496639"/>
    <lineage>
        <taxon>Bacteria</taxon>
        <taxon>Pseudomonadati</taxon>
        <taxon>Pseudomonadota</taxon>
        <taxon>Alphaproteobacteria</taxon>
        <taxon>Rhodospirillales</taxon>
        <taxon>Azospirillaceae</taxon>
        <taxon>Azospirillum</taxon>
    </lineage>
</organism>
<dbReference type="SUPFAM" id="SSF56784">
    <property type="entry name" value="HAD-like"/>
    <property type="match status" value="1"/>
</dbReference>
<dbReference type="SFLD" id="SFLDS00003">
    <property type="entry name" value="Haloacid_Dehalogenase"/>
    <property type="match status" value="1"/>
</dbReference>
<sequence>MAVDSIILPRAVLYDWDNTLVDNWGTVRAALNHALDAFGLPTWDEEEARARIKQSLRDSFPRIFGERWTEARDLFYAYFAAHHLDHLRPLSGAEDLLRCFDERGVYQAVVSNKTGRFLRAEAEALGWGGFFGALVGAQDAAFDKPHIAPVRMALEPSGLEPGPQVWFLGDADIDMECAHGAGLIPVLIGQGEGSGFDRFPPAHRHADCAALCGLVGCGLVGAGGDTISVQSGV</sequence>
<keyword evidence="6" id="KW-1185">Reference proteome</keyword>
<dbReference type="GO" id="GO:0008967">
    <property type="term" value="F:phosphoglycolate phosphatase activity"/>
    <property type="evidence" value="ECO:0007669"/>
    <property type="project" value="UniProtKB-EC"/>
</dbReference>
<gene>
    <name evidence="5" type="ORF">EJ903_03705</name>
</gene>
<evidence type="ECO:0000313" key="5">
    <source>
        <dbReference type="EMBL" id="RTR23645.1"/>
    </source>
</evidence>
<evidence type="ECO:0000256" key="2">
    <source>
        <dbReference type="ARBA" id="ARBA00004818"/>
    </source>
</evidence>
<dbReference type="GO" id="GO:0006281">
    <property type="term" value="P:DNA repair"/>
    <property type="evidence" value="ECO:0007669"/>
    <property type="project" value="TreeGrafter"/>
</dbReference>
<dbReference type="PANTHER" id="PTHR43434:SF1">
    <property type="entry name" value="PHOSPHOGLYCOLATE PHOSPHATASE"/>
    <property type="match status" value="1"/>
</dbReference>
<dbReference type="InterPro" id="IPR023214">
    <property type="entry name" value="HAD_sf"/>
</dbReference>
<evidence type="ECO:0000313" key="6">
    <source>
        <dbReference type="Proteomes" id="UP000277007"/>
    </source>
</evidence>
<dbReference type="InterPro" id="IPR041492">
    <property type="entry name" value="HAD_2"/>
</dbReference>
<dbReference type="EMBL" id="RXMA01000002">
    <property type="protein sequence ID" value="RTR23645.1"/>
    <property type="molecule type" value="Genomic_DNA"/>
</dbReference>
<proteinExistence type="inferred from homology"/>
<dbReference type="Gene3D" id="1.10.150.730">
    <property type="match status" value="1"/>
</dbReference>
<reference evidence="5 6" key="1">
    <citation type="submission" date="2018-12" db="EMBL/GenBank/DDBJ databases">
        <authorList>
            <person name="Yang Y."/>
        </authorList>
    </citation>
    <scope>NUCLEOTIDE SEQUENCE [LARGE SCALE GENOMIC DNA]</scope>
    <source>
        <strain evidence="5 6">L-25-5w-1</strain>
    </source>
</reference>